<name>A0A6J5C1N3_9BURK</name>
<evidence type="ECO:0000256" key="1">
    <source>
        <dbReference type="SAM" id="SignalP"/>
    </source>
</evidence>
<evidence type="ECO:0000313" key="2">
    <source>
        <dbReference type="EMBL" id="CAB3724527.1"/>
    </source>
</evidence>
<dbReference type="Proteomes" id="UP000494205">
    <property type="component" value="Unassembled WGS sequence"/>
</dbReference>
<dbReference type="EMBL" id="CADIJZ010000022">
    <property type="protein sequence ID" value="CAB3724527.1"/>
    <property type="molecule type" value="Genomic_DNA"/>
</dbReference>
<evidence type="ECO:0008006" key="4">
    <source>
        <dbReference type="Google" id="ProtNLM"/>
    </source>
</evidence>
<feature type="signal peptide" evidence="1">
    <location>
        <begin position="1"/>
        <end position="21"/>
    </location>
</feature>
<dbReference type="AlphaFoldDB" id="A0A6J5C1N3"/>
<dbReference type="InterPro" id="IPR025421">
    <property type="entry name" value="DUF4148"/>
</dbReference>
<feature type="chain" id="PRO_5026776996" description="DUF4148 domain-containing protein" evidence="1">
    <location>
        <begin position="22"/>
        <end position="95"/>
    </location>
</feature>
<dbReference type="Pfam" id="PF13663">
    <property type="entry name" value="DUF4148"/>
    <property type="match status" value="1"/>
</dbReference>
<organism evidence="2 3">
    <name type="scientific">Paraburkholderia rhynchosiae</name>
    <dbReference type="NCBI Taxonomy" id="487049"/>
    <lineage>
        <taxon>Bacteria</taxon>
        <taxon>Pseudomonadati</taxon>
        <taxon>Pseudomonadota</taxon>
        <taxon>Betaproteobacteria</taxon>
        <taxon>Burkholderiales</taxon>
        <taxon>Burkholderiaceae</taxon>
        <taxon>Paraburkholderia</taxon>
    </lineage>
</organism>
<evidence type="ECO:0000313" key="3">
    <source>
        <dbReference type="Proteomes" id="UP000494205"/>
    </source>
</evidence>
<reference evidence="2 3" key="1">
    <citation type="submission" date="2020-04" db="EMBL/GenBank/DDBJ databases">
        <authorList>
            <person name="De Canck E."/>
        </authorList>
    </citation>
    <scope>NUCLEOTIDE SEQUENCE [LARGE SCALE GENOMIC DNA]</scope>
    <source>
        <strain evidence="2 3">LMG 27174</strain>
    </source>
</reference>
<dbReference type="RefSeq" id="WP_244201341.1">
    <property type="nucleotide sequence ID" value="NZ_CADIJZ010000022.1"/>
</dbReference>
<sequence>MKRMVMAIVFAGTLSAASAFAQSAPAGSTSSMQLTTHATQVASNATSAGATGGQWVPPYGQPVVPKTRAQVYQELVHAEQDGQLAYLNSTIYAHP</sequence>
<keyword evidence="1" id="KW-0732">Signal</keyword>
<protein>
    <recommendedName>
        <fullName evidence="4">DUF4148 domain-containing protein</fullName>
    </recommendedName>
</protein>
<proteinExistence type="predicted"/>
<gene>
    <name evidence="2" type="ORF">LMG27174_05245</name>
</gene>
<accession>A0A6J5C1N3</accession>